<keyword evidence="4" id="KW-1185">Reference proteome</keyword>
<organism evidence="3 4">
    <name type="scientific">Reinekea blandensis MED297</name>
    <dbReference type="NCBI Taxonomy" id="314283"/>
    <lineage>
        <taxon>Bacteria</taxon>
        <taxon>Pseudomonadati</taxon>
        <taxon>Pseudomonadota</taxon>
        <taxon>Gammaproteobacteria</taxon>
        <taxon>Oceanospirillales</taxon>
        <taxon>Saccharospirillaceae</taxon>
        <taxon>Reinekea</taxon>
    </lineage>
</organism>
<accession>A4BK70</accession>
<evidence type="ECO:0000259" key="2">
    <source>
        <dbReference type="PROSITE" id="PS51352"/>
    </source>
</evidence>
<evidence type="ECO:0000313" key="3">
    <source>
        <dbReference type="EMBL" id="EAR07499.1"/>
    </source>
</evidence>
<dbReference type="Proteomes" id="UP000005953">
    <property type="component" value="Unassembled WGS sequence"/>
</dbReference>
<protein>
    <submittedName>
        <fullName evidence="3">Putative electron transfer protein</fullName>
    </submittedName>
</protein>
<dbReference type="RefSeq" id="WP_008046257.1">
    <property type="nucleotide sequence ID" value="NZ_CH724152.1"/>
</dbReference>
<reference evidence="3 4" key="1">
    <citation type="submission" date="2006-02" db="EMBL/GenBank/DDBJ databases">
        <authorList>
            <person name="Pinhassi J."/>
            <person name="Pedros-Alio C."/>
            <person name="Ferriera S."/>
            <person name="Johnson J."/>
            <person name="Kravitz S."/>
            <person name="Halpern A."/>
            <person name="Remington K."/>
            <person name="Beeson K."/>
            <person name="Tran B."/>
            <person name="Rogers Y.-H."/>
            <person name="Friedman R."/>
            <person name="Venter J.C."/>
        </authorList>
    </citation>
    <scope>NUCLEOTIDE SEQUENCE [LARGE SCALE GENOMIC DNA]</scope>
    <source>
        <strain evidence="3 4">MED297</strain>
    </source>
</reference>
<dbReference type="PANTHER" id="PTHR42852:SF13">
    <property type="entry name" value="PROTEIN DIPZ"/>
    <property type="match status" value="1"/>
</dbReference>
<dbReference type="Gene3D" id="3.40.30.10">
    <property type="entry name" value="Glutaredoxin"/>
    <property type="match status" value="1"/>
</dbReference>
<dbReference type="InterPro" id="IPR013740">
    <property type="entry name" value="Redoxin"/>
</dbReference>
<dbReference type="SUPFAM" id="SSF52833">
    <property type="entry name" value="Thioredoxin-like"/>
    <property type="match status" value="1"/>
</dbReference>
<dbReference type="STRING" id="314283.MED297_09671"/>
<dbReference type="PANTHER" id="PTHR42852">
    <property type="entry name" value="THIOL:DISULFIDE INTERCHANGE PROTEIN DSBE"/>
    <property type="match status" value="1"/>
</dbReference>
<dbReference type="AlphaFoldDB" id="A4BK70"/>
<keyword evidence="1" id="KW-0732">Signal</keyword>
<dbReference type="InterPro" id="IPR036249">
    <property type="entry name" value="Thioredoxin-like_sf"/>
</dbReference>
<dbReference type="InterPro" id="IPR050553">
    <property type="entry name" value="Thioredoxin_ResA/DsbE_sf"/>
</dbReference>
<evidence type="ECO:0000256" key="1">
    <source>
        <dbReference type="SAM" id="SignalP"/>
    </source>
</evidence>
<dbReference type="Pfam" id="PF08534">
    <property type="entry name" value="Redoxin"/>
    <property type="match status" value="1"/>
</dbReference>
<dbReference type="EMBL" id="AAOE01000041">
    <property type="protein sequence ID" value="EAR07499.1"/>
    <property type="molecule type" value="Genomic_DNA"/>
</dbReference>
<comment type="caution">
    <text evidence="3">The sequence shown here is derived from an EMBL/GenBank/DDBJ whole genome shotgun (WGS) entry which is preliminary data.</text>
</comment>
<dbReference type="PROSITE" id="PS51352">
    <property type="entry name" value="THIOREDOXIN_2"/>
    <property type="match status" value="1"/>
</dbReference>
<feature type="domain" description="Thioredoxin" evidence="2">
    <location>
        <begin position="22"/>
        <end position="160"/>
    </location>
</feature>
<dbReference type="HOGENOM" id="CLU_042529_11_2_6"/>
<sequence length="161" mass="17821">MYKKILLTLSALLFSVCSLAEVKVGDTFPSFKIPTLDGKMLDTAQLKGRVIYVDFWASWCTTCKKSFPIMSELSEELKSQGVFFLGINTDEDPALAQQFLESTPVSFLNVSDKTQKVVSYFAPKGFPYAYIVGKDGVVHTIKGGFAGKEETKELLLELAAR</sequence>
<evidence type="ECO:0000313" key="4">
    <source>
        <dbReference type="Proteomes" id="UP000005953"/>
    </source>
</evidence>
<gene>
    <name evidence="3" type="ORF">MED297_09671</name>
</gene>
<dbReference type="OrthoDB" id="9799347at2"/>
<dbReference type="InterPro" id="IPR013766">
    <property type="entry name" value="Thioredoxin_domain"/>
</dbReference>
<dbReference type="CDD" id="cd02966">
    <property type="entry name" value="TlpA_like_family"/>
    <property type="match status" value="1"/>
</dbReference>
<name>A4BK70_9GAMM</name>
<dbReference type="GO" id="GO:0016491">
    <property type="term" value="F:oxidoreductase activity"/>
    <property type="evidence" value="ECO:0007669"/>
    <property type="project" value="InterPro"/>
</dbReference>
<feature type="chain" id="PRO_5002665397" evidence="1">
    <location>
        <begin position="21"/>
        <end position="161"/>
    </location>
</feature>
<proteinExistence type="predicted"/>
<feature type="signal peptide" evidence="1">
    <location>
        <begin position="1"/>
        <end position="20"/>
    </location>
</feature>